<dbReference type="STRING" id="71784.A0A1Y2B6Z0"/>
<sequence>MSGGRGRPSLSRKAMPDNELAMTQTWHGLVDTLRLLPTIEDDRPANRQTLDDALDKLSVLIALRRGESVPPETVAASTPGVVMAKRKRSSSPGTPMSRELSGRQQRRDAYADQLPLAPGRKVAFRVPGQEGENWILATVRKCIQQDKMRYEVEDDDDKQTYNTTLRSLIPLPDPNAPIHTSAHPSNLEDFPKNAQVLALYPETTTFYRATVRSAPIPGTGMGLGVRGGSAAPKADREAKAEKYRLVFVDDGDNVLEVHKNLVVPFPGS</sequence>
<dbReference type="AlphaFoldDB" id="A0A1Y2B6Z0"/>
<dbReference type="PANTHER" id="PTHR21539">
    <property type="entry name" value="SAGA-ASSOCIATED FACTOR 29"/>
    <property type="match status" value="1"/>
</dbReference>
<evidence type="ECO:0000259" key="2">
    <source>
        <dbReference type="PROSITE" id="PS51518"/>
    </source>
</evidence>
<feature type="domain" description="SGF29 C-terminal" evidence="2">
    <location>
        <begin position="112"/>
        <end position="268"/>
    </location>
</feature>
<protein>
    <submittedName>
        <fullName evidence="3">SGF29 tudor-like domain-domain-containing protein</fullName>
    </submittedName>
</protein>
<organism evidence="3 4">
    <name type="scientific">Naematelia encephala</name>
    <dbReference type="NCBI Taxonomy" id="71784"/>
    <lineage>
        <taxon>Eukaryota</taxon>
        <taxon>Fungi</taxon>
        <taxon>Dikarya</taxon>
        <taxon>Basidiomycota</taxon>
        <taxon>Agaricomycotina</taxon>
        <taxon>Tremellomycetes</taxon>
        <taxon>Tremellales</taxon>
        <taxon>Naemateliaceae</taxon>
        <taxon>Naematelia</taxon>
    </lineage>
</organism>
<dbReference type="PROSITE" id="PS51518">
    <property type="entry name" value="SGF29_C"/>
    <property type="match status" value="1"/>
</dbReference>
<reference evidence="3 4" key="1">
    <citation type="submission" date="2016-07" db="EMBL/GenBank/DDBJ databases">
        <title>Pervasive Adenine N6-methylation of Active Genes in Fungi.</title>
        <authorList>
            <consortium name="DOE Joint Genome Institute"/>
            <person name="Mondo S.J."/>
            <person name="Dannebaum R.O."/>
            <person name="Kuo R.C."/>
            <person name="Labutti K."/>
            <person name="Haridas S."/>
            <person name="Kuo A."/>
            <person name="Salamov A."/>
            <person name="Ahrendt S.R."/>
            <person name="Lipzen A."/>
            <person name="Sullivan W."/>
            <person name="Andreopoulos W.B."/>
            <person name="Clum A."/>
            <person name="Lindquist E."/>
            <person name="Daum C."/>
            <person name="Ramamoorthy G.K."/>
            <person name="Gryganskyi A."/>
            <person name="Culley D."/>
            <person name="Magnuson J.K."/>
            <person name="James T.Y."/>
            <person name="O'Malley M.A."/>
            <person name="Stajich J.E."/>
            <person name="Spatafora J.W."/>
            <person name="Visel A."/>
            <person name="Grigoriev I.V."/>
        </authorList>
    </citation>
    <scope>NUCLEOTIDE SEQUENCE [LARGE SCALE GENOMIC DNA]</scope>
    <source>
        <strain evidence="3 4">68-887.2</strain>
    </source>
</reference>
<dbReference type="CDD" id="cd20393">
    <property type="entry name" value="Tudor_SGF29_rpt1"/>
    <property type="match status" value="1"/>
</dbReference>
<dbReference type="OrthoDB" id="10265994at2759"/>
<comment type="caution">
    <text evidence="3">The sequence shown here is derived from an EMBL/GenBank/DDBJ whole genome shotgun (WGS) entry which is preliminary data.</text>
</comment>
<dbReference type="Pfam" id="PF07039">
    <property type="entry name" value="SGF29_Tudor"/>
    <property type="match status" value="1"/>
</dbReference>
<name>A0A1Y2B6Z0_9TREE</name>
<dbReference type="InterPro" id="IPR037802">
    <property type="entry name" value="SGF29"/>
</dbReference>
<dbReference type="Gene3D" id="2.30.30.140">
    <property type="match status" value="2"/>
</dbReference>
<dbReference type="Proteomes" id="UP000193986">
    <property type="component" value="Unassembled WGS sequence"/>
</dbReference>
<keyword evidence="4" id="KW-1185">Reference proteome</keyword>
<dbReference type="InterPro" id="IPR010750">
    <property type="entry name" value="SGF29_tudor-like_dom"/>
</dbReference>
<evidence type="ECO:0000313" key="4">
    <source>
        <dbReference type="Proteomes" id="UP000193986"/>
    </source>
</evidence>
<evidence type="ECO:0000313" key="3">
    <source>
        <dbReference type="EMBL" id="ORY30602.1"/>
    </source>
</evidence>
<dbReference type="PANTHER" id="PTHR21539:SF0">
    <property type="entry name" value="SAGA-ASSOCIATED FACTOR 29"/>
    <property type="match status" value="1"/>
</dbReference>
<proteinExistence type="predicted"/>
<accession>A0A1Y2B6Z0</accession>
<dbReference type="GO" id="GO:0000124">
    <property type="term" value="C:SAGA complex"/>
    <property type="evidence" value="ECO:0007669"/>
    <property type="project" value="InterPro"/>
</dbReference>
<dbReference type="InParanoid" id="A0A1Y2B6Z0"/>
<dbReference type="EMBL" id="MCFC01000019">
    <property type="protein sequence ID" value="ORY30602.1"/>
    <property type="molecule type" value="Genomic_DNA"/>
</dbReference>
<gene>
    <name evidence="3" type="ORF">BCR39DRAFT_529122</name>
</gene>
<evidence type="ECO:0000256" key="1">
    <source>
        <dbReference type="SAM" id="MobiDB-lite"/>
    </source>
</evidence>
<feature type="region of interest" description="Disordered" evidence="1">
    <location>
        <begin position="71"/>
        <end position="108"/>
    </location>
</feature>
<dbReference type="InterPro" id="IPR047288">
    <property type="entry name" value="Tudor_SGF29_rpt1"/>
</dbReference>